<comment type="caution">
    <text evidence="1">The sequence shown here is derived from an EMBL/GenBank/DDBJ whole genome shotgun (WGS) entry which is preliminary data.</text>
</comment>
<accession>A0A6L2N1W8</accession>
<name>A0A6L2N1W8_TANCI</name>
<reference evidence="1" key="1">
    <citation type="journal article" date="2019" name="Sci. Rep.">
        <title>Draft genome of Tanacetum cinerariifolium, the natural source of mosquito coil.</title>
        <authorList>
            <person name="Yamashiro T."/>
            <person name="Shiraishi A."/>
            <person name="Satake H."/>
            <person name="Nakayama K."/>
        </authorList>
    </citation>
    <scope>NUCLEOTIDE SEQUENCE</scope>
</reference>
<gene>
    <name evidence="1" type="ORF">Tci_051587</name>
</gene>
<sequence length="30" mass="3417">MQMLKLVKDWSVRDMKAMGDVPQDYDASSA</sequence>
<dbReference type="EMBL" id="BKCJ010007909">
    <property type="protein sequence ID" value="GEU79609.1"/>
    <property type="molecule type" value="Genomic_DNA"/>
</dbReference>
<protein>
    <submittedName>
        <fullName evidence="1">Uncharacterized protein</fullName>
    </submittedName>
</protein>
<organism evidence="1">
    <name type="scientific">Tanacetum cinerariifolium</name>
    <name type="common">Dalmatian daisy</name>
    <name type="synonym">Chrysanthemum cinerariifolium</name>
    <dbReference type="NCBI Taxonomy" id="118510"/>
    <lineage>
        <taxon>Eukaryota</taxon>
        <taxon>Viridiplantae</taxon>
        <taxon>Streptophyta</taxon>
        <taxon>Embryophyta</taxon>
        <taxon>Tracheophyta</taxon>
        <taxon>Spermatophyta</taxon>
        <taxon>Magnoliopsida</taxon>
        <taxon>eudicotyledons</taxon>
        <taxon>Gunneridae</taxon>
        <taxon>Pentapetalae</taxon>
        <taxon>asterids</taxon>
        <taxon>campanulids</taxon>
        <taxon>Asterales</taxon>
        <taxon>Asteraceae</taxon>
        <taxon>Asteroideae</taxon>
        <taxon>Anthemideae</taxon>
        <taxon>Anthemidinae</taxon>
        <taxon>Tanacetum</taxon>
    </lineage>
</organism>
<proteinExistence type="predicted"/>
<evidence type="ECO:0000313" key="1">
    <source>
        <dbReference type="EMBL" id="GEU79609.1"/>
    </source>
</evidence>
<dbReference type="AlphaFoldDB" id="A0A6L2N1W8"/>
<feature type="non-terminal residue" evidence="1">
    <location>
        <position position="30"/>
    </location>
</feature>